<dbReference type="CDD" id="cd04235">
    <property type="entry name" value="AAK_CK"/>
    <property type="match status" value="1"/>
</dbReference>
<reference evidence="7" key="1">
    <citation type="submission" date="2023-04" db="EMBL/GenBank/DDBJ databases">
        <title>Genome dynamics across the evolutionary transition to endosymbiosis.</title>
        <authorList>
            <person name="Siozios S."/>
            <person name="Nadal-Jimenez P."/>
            <person name="Azagi T."/>
            <person name="Sprong H."/>
            <person name="Frost C.L."/>
            <person name="Parratt S.R."/>
            <person name="Taylor G."/>
            <person name="Brettell L."/>
            <person name="Lew K.C."/>
            <person name="Croft L."/>
            <person name="King K.C."/>
            <person name="Brockhurst M.A."/>
            <person name="Hypsa V."/>
            <person name="Novakova E."/>
            <person name="Darby A.C."/>
            <person name="Hurst G.D.D."/>
        </authorList>
    </citation>
    <scope>NUCLEOTIDE SEQUENCE</scope>
    <source>
        <strain evidence="7">AIh</strain>
        <strain evidence="8">APv</strain>
    </source>
</reference>
<dbReference type="GO" id="GO:0019546">
    <property type="term" value="P:L-arginine deiminase pathway"/>
    <property type="evidence" value="ECO:0007669"/>
    <property type="project" value="TreeGrafter"/>
</dbReference>
<dbReference type="PRINTS" id="PR01469">
    <property type="entry name" value="CARBMTKINASE"/>
</dbReference>
<protein>
    <recommendedName>
        <fullName evidence="4 5">Carbamate kinase</fullName>
    </recommendedName>
</protein>
<evidence type="ECO:0000256" key="4">
    <source>
        <dbReference type="NCBIfam" id="TIGR00746"/>
    </source>
</evidence>
<dbReference type="EMBL" id="CP123504">
    <property type="protein sequence ID" value="WGM01828.1"/>
    <property type="molecule type" value="Genomic_DNA"/>
</dbReference>
<sequence>MKKTIVIALGGNALGDGLDEQMVAVKTTAQAIADLIEQGHKVVITHGNGPQVGMINRAFEAAAKTAAHTPMLPMSVCVALSQGYIGYDLQNALSEELLNRGLAIPVASIITQVEVAADDPAFLDPTKPIGSFFTQQEAEKLIANGYHLKEDAGRGYRRVVASPKPIAIIEKETVKALLNAGQVVITVGGGGIPVVREGNHLRGVSAVIDKDWASAKLAEMIDADMLIILTAVEKVAINFGKHNEKWLERLNLDQAQRYINEGHFAKGSMLPKVEAALSFACSRPGRETLITVLNKAKQGIEGKTGTIVCL</sequence>
<evidence type="ECO:0000256" key="3">
    <source>
        <dbReference type="ARBA" id="ARBA00022777"/>
    </source>
</evidence>
<dbReference type="GO" id="GO:0005829">
    <property type="term" value="C:cytosol"/>
    <property type="evidence" value="ECO:0007669"/>
    <property type="project" value="TreeGrafter"/>
</dbReference>
<evidence type="ECO:0000313" key="9">
    <source>
        <dbReference type="Proteomes" id="UP001177597"/>
    </source>
</evidence>
<evidence type="ECO:0000313" key="8">
    <source>
        <dbReference type="EMBL" id="WGM01828.1"/>
    </source>
</evidence>
<dbReference type="NCBIfam" id="NF009007">
    <property type="entry name" value="PRK12352.1"/>
    <property type="match status" value="1"/>
</dbReference>
<dbReference type="RefSeq" id="WP_280551074.1">
    <property type="nucleotide sequence ID" value="NZ_CP123498.1"/>
</dbReference>
<dbReference type="FunFam" id="3.40.1160.10:FF:000007">
    <property type="entry name" value="Carbamate kinase"/>
    <property type="match status" value="1"/>
</dbReference>
<dbReference type="Proteomes" id="UP001177595">
    <property type="component" value="Chromosome"/>
</dbReference>
<gene>
    <name evidence="7" type="primary">arcC</name>
    <name evidence="7" type="ORF">QE207_15560</name>
    <name evidence="8" type="ORF">QE210_01495</name>
</gene>
<dbReference type="PIRSF" id="PIRSF000723">
    <property type="entry name" value="Carbamate_kin"/>
    <property type="match status" value="1"/>
</dbReference>
<organism evidence="7 9">
    <name type="scientific">Arsenophonus nasoniae</name>
    <name type="common">son-killer infecting Nasonia vitripennis</name>
    <dbReference type="NCBI Taxonomy" id="638"/>
    <lineage>
        <taxon>Bacteria</taxon>
        <taxon>Pseudomonadati</taxon>
        <taxon>Pseudomonadota</taxon>
        <taxon>Gammaproteobacteria</taxon>
        <taxon>Enterobacterales</taxon>
        <taxon>Morganellaceae</taxon>
        <taxon>Arsenophonus</taxon>
    </lineage>
</organism>
<dbReference type="EMBL" id="CP123498">
    <property type="protein sequence ID" value="WGL95062.1"/>
    <property type="molecule type" value="Genomic_DNA"/>
</dbReference>
<evidence type="ECO:0000256" key="5">
    <source>
        <dbReference type="PIRNR" id="PIRNR000723"/>
    </source>
</evidence>
<dbReference type="PANTHER" id="PTHR30409">
    <property type="entry name" value="CARBAMATE KINASE"/>
    <property type="match status" value="1"/>
</dbReference>
<comment type="similarity">
    <text evidence="1 5">Belongs to the carbamate kinase family.</text>
</comment>
<dbReference type="SUPFAM" id="SSF53633">
    <property type="entry name" value="Carbamate kinase-like"/>
    <property type="match status" value="1"/>
</dbReference>
<dbReference type="PANTHER" id="PTHR30409:SF1">
    <property type="entry name" value="CARBAMATE KINASE-RELATED"/>
    <property type="match status" value="1"/>
</dbReference>
<dbReference type="Pfam" id="PF00696">
    <property type="entry name" value="AA_kinase"/>
    <property type="match status" value="1"/>
</dbReference>
<proteinExistence type="inferred from homology"/>
<accession>A0AA95GBD5</accession>
<dbReference type="InterPro" id="IPR003964">
    <property type="entry name" value="Carb_kinase"/>
</dbReference>
<dbReference type="NCBIfam" id="TIGR00746">
    <property type="entry name" value="arcC"/>
    <property type="match status" value="1"/>
</dbReference>
<dbReference type="Proteomes" id="UP001177597">
    <property type="component" value="Chromosome"/>
</dbReference>
<name>A0AA95GBD5_9GAMM</name>
<evidence type="ECO:0000256" key="1">
    <source>
        <dbReference type="ARBA" id="ARBA00011066"/>
    </source>
</evidence>
<keyword evidence="2 5" id="KW-0808">Transferase</keyword>
<dbReference type="GO" id="GO:0008804">
    <property type="term" value="F:carbamate kinase activity"/>
    <property type="evidence" value="ECO:0007669"/>
    <property type="project" value="UniProtKB-UniRule"/>
</dbReference>
<keyword evidence="3 5" id="KW-0418">Kinase</keyword>
<feature type="domain" description="Aspartate/glutamate/uridylate kinase" evidence="6">
    <location>
        <begin position="3"/>
        <end position="280"/>
    </location>
</feature>
<dbReference type="Gene3D" id="3.40.1160.10">
    <property type="entry name" value="Acetylglutamate kinase-like"/>
    <property type="match status" value="1"/>
</dbReference>
<dbReference type="InterPro" id="IPR001048">
    <property type="entry name" value="Asp/Glu/Uridylate_kinase"/>
</dbReference>
<evidence type="ECO:0000256" key="2">
    <source>
        <dbReference type="ARBA" id="ARBA00022679"/>
    </source>
</evidence>
<dbReference type="AlphaFoldDB" id="A0AA95GBD5"/>
<evidence type="ECO:0000313" key="7">
    <source>
        <dbReference type="EMBL" id="WGL95062.1"/>
    </source>
</evidence>
<dbReference type="InterPro" id="IPR036393">
    <property type="entry name" value="AceGlu_kinase-like_sf"/>
</dbReference>
<evidence type="ECO:0000259" key="6">
    <source>
        <dbReference type="Pfam" id="PF00696"/>
    </source>
</evidence>